<accession>H1XYY6</accession>
<dbReference type="PANTHER" id="PTHR35038">
    <property type="entry name" value="DISSIMILATORY SULFITE REDUCTASE SIRA"/>
    <property type="match status" value="1"/>
</dbReference>
<dbReference type="EMBL" id="CP018099">
    <property type="protein sequence ID" value="APF18009.1"/>
    <property type="molecule type" value="Genomic_DNA"/>
</dbReference>
<dbReference type="PaxDb" id="880073-Calab_2447"/>
<keyword evidence="2" id="KW-0472">Membrane</keyword>
<dbReference type="InterPro" id="IPR051829">
    <property type="entry name" value="Multiheme_Cytochr_ET"/>
</dbReference>
<evidence type="ECO:0000313" key="6">
    <source>
        <dbReference type="Proteomes" id="UP000183868"/>
    </source>
</evidence>
<reference evidence="3 6" key="2">
    <citation type="submission" date="2016-11" db="EMBL/GenBank/DDBJ databases">
        <title>Genomic analysis of Caldithrix abyssi and proposal of a novel bacterial phylum Caldithrichaeota.</title>
        <authorList>
            <person name="Kublanov I."/>
            <person name="Sigalova O."/>
            <person name="Gavrilov S."/>
            <person name="Lebedinsky A."/>
            <person name="Ivanova N."/>
            <person name="Daum C."/>
            <person name="Reddy T."/>
            <person name="Klenk H.P."/>
            <person name="Goker M."/>
            <person name="Reva O."/>
            <person name="Miroshnichenko M."/>
            <person name="Kyprides N."/>
            <person name="Woyke T."/>
            <person name="Gelfand M."/>
        </authorList>
    </citation>
    <scope>NUCLEOTIDE SEQUENCE [LARGE SCALE GENOMIC DNA]</scope>
    <source>
        <strain evidence="3 6">LF13</strain>
    </source>
</reference>
<keyword evidence="5" id="KW-1185">Reference proteome</keyword>
<keyword evidence="2" id="KW-0812">Transmembrane</keyword>
<dbReference type="eggNOG" id="COG3303">
    <property type="taxonomic scope" value="Bacteria"/>
</dbReference>
<feature type="transmembrane region" description="Helical" evidence="2">
    <location>
        <begin position="9"/>
        <end position="29"/>
    </location>
</feature>
<proteinExistence type="predicted"/>
<dbReference type="KEGG" id="caby:Cabys_1260"/>
<reference evidence="4 5" key="1">
    <citation type="submission" date="2011-09" db="EMBL/GenBank/DDBJ databases">
        <title>The permanent draft genome of Caldithrix abyssi DSM 13497.</title>
        <authorList>
            <consortium name="US DOE Joint Genome Institute (JGI-PGF)"/>
            <person name="Lucas S."/>
            <person name="Han J."/>
            <person name="Lapidus A."/>
            <person name="Bruce D."/>
            <person name="Goodwin L."/>
            <person name="Pitluck S."/>
            <person name="Peters L."/>
            <person name="Kyrpides N."/>
            <person name="Mavromatis K."/>
            <person name="Ivanova N."/>
            <person name="Mikhailova N."/>
            <person name="Chertkov O."/>
            <person name="Detter J.C."/>
            <person name="Tapia R."/>
            <person name="Han C."/>
            <person name="Land M."/>
            <person name="Hauser L."/>
            <person name="Markowitz V."/>
            <person name="Cheng J.-F."/>
            <person name="Hugenholtz P."/>
            <person name="Woyke T."/>
            <person name="Wu D."/>
            <person name="Spring S."/>
            <person name="Brambilla E."/>
            <person name="Klenk H.-P."/>
            <person name="Eisen J.A."/>
        </authorList>
    </citation>
    <scope>NUCLEOTIDE SEQUENCE [LARGE SCALE GENOMIC DNA]</scope>
    <source>
        <strain evidence="4 5">DSM 13497</strain>
    </source>
</reference>
<dbReference type="STRING" id="880073.Cabys_1260"/>
<dbReference type="EMBL" id="CM001402">
    <property type="protein sequence ID" value="EHO42057.1"/>
    <property type="molecule type" value="Genomic_DNA"/>
</dbReference>
<evidence type="ECO:0000313" key="5">
    <source>
        <dbReference type="Proteomes" id="UP000004671"/>
    </source>
</evidence>
<evidence type="ECO:0000313" key="4">
    <source>
        <dbReference type="EMBL" id="EHO42057.1"/>
    </source>
</evidence>
<dbReference type="RefSeq" id="WP_006929279.1">
    <property type="nucleotide sequence ID" value="NZ_CM001402.1"/>
</dbReference>
<name>H1XYY6_CALAY</name>
<keyword evidence="1" id="KW-0732">Signal</keyword>
<evidence type="ECO:0000256" key="2">
    <source>
        <dbReference type="SAM" id="Phobius"/>
    </source>
</evidence>
<dbReference type="PANTHER" id="PTHR35038:SF8">
    <property type="entry name" value="C-TYPE POLYHEME CYTOCHROME OMCC"/>
    <property type="match status" value="1"/>
</dbReference>
<protein>
    <submittedName>
        <fullName evidence="3">Cytochrome c family protein</fullName>
    </submittedName>
</protein>
<dbReference type="AlphaFoldDB" id="H1XYY6"/>
<sequence precursor="true">MAIKRLVKFNLPLILASAFLSMLIVLAIFDFGRQTVSEPPADQCLTCHDDERDMSAAHPNKVFGCAKCHLGNPLVADKKIAHQGMVKNPSDLHWAHKTCGQAGCHPQWAARVPKSIMTTNSGLVASTLYQWEEKATPDDSTLHIAHLPDTSLATSHLRKMCAGCHINKPTGDLPGEFGERGGGCNDCHLVQTDSTQHPALTVQISIAVCEKCHNRSDRTGLTYQGKFESEGYGTPFKQGSFSDRALSGNRFYYHILPDVHFEKGMVCIDCHPAEDVMGDGRKYAHLEEQVHVRCETCHQAQFAKPPAEHLVWKAIDSNPALSAPRDSLLARAGTNIYLSNVFQKNGQVVLVRKIDGRELTVQQNQNRTECVMPGHERLSCQSCHSAYTPQCYGCHDVYDPRQKQLDKISLKETEGRWSEGRSYLRFEEPTLGVDARGRIMPFAPGCQVYLTVLDKKGRVQKEARYLTMAPFDPHSTRLKVPQCEACHQSAKRLGLGEGTLRLEDGALKSQTLYDAPRAALGNCALEQMVDVEGRPTQKMSRLKARPFNALEIRKIFRVSYCLICHDRADDAIYNDFGQSVRRFNQDKTLPCNRLAEERP</sequence>
<organism evidence="4 5">
    <name type="scientific">Caldithrix abyssi DSM 13497</name>
    <dbReference type="NCBI Taxonomy" id="880073"/>
    <lineage>
        <taxon>Bacteria</taxon>
        <taxon>Pseudomonadati</taxon>
        <taxon>Calditrichota</taxon>
        <taxon>Calditrichia</taxon>
        <taxon>Calditrichales</taxon>
        <taxon>Calditrichaceae</taxon>
        <taxon>Caldithrix</taxon>
    </lineage>
</organism>
<dbReference type="Proteomes" id="UP000004671">
    <property type="component" value="Chromosome"/>
</dbReference>
<dbReference type="Proteomes" id="UP000183868">
    <property type="component" value="Chromosome"/>
</dbReference>
<dbReference type="InterPro" id="IPR036280">
    <property type="entry name" value="Multihaem_cyt_sf"/>
</dbReference>
<dbReference type="HOGENOM" id="CLU_023565_0_0_0"/>
<dbReference type="SUPFAM" id="SSF48695">
    <property type="entry name" value="Multiheme cytochromes"/>
    <property type="match status" value="3"/>
</dbReference>
<dbReference type="OrthoDB" id="9783375at2"/>
<evidence type="ECO:0000313" key="3">
    <source>
        <dbReference type="EMBL" id="APF18009.1"/>
    </source>
</evidence>
<dbReference type="GO" id="GO:0016491">
    <property type="term" value="F:oxidoreductase activity"/>
    <property type="evidence" value="ECO:0007669"/>
    <property type="project" value="TreeGrafter"/>
</dbReference>
<evidence type="ECO:0000256" key="1">
    <source>
        <dbReference type="ARBA" id="ARBA00022729"/>
    </source>
</evidence>
<gene>
    <name evidence="3" type="ORF">Cabys_1260</name>
    <name evidence="4" type="ORF">Calab_2447</name>
</gene>
<keyword evidence="2" id="KW-1133">Transmembrane helix</keyword>